<dbReference type="SUPFAM" id="SSF48452">
    <property type="entry name" value="TPR-like"/>
    <property type="match status" value="3"/>
</dbReference>
<comment type="similarity">
    <text evidence="2">Belongs to the crooked-neck family.</text>
</comment>
<keyword evidence="5" id="KW-0677">Repeat</keyword>
<dbReference type="GO" id="GO:0000785">
    <property type="term" value="C:chromatin"/>
    <property type="evidence" value="ECO:0007669"/>
    <property type="project" value="EnsemblFungi"/>
</dbReference>
<keyword evidence="3" id="KW-0507">mRNA processing</keyword>
<dbReference type="InterPro" id="IPR003107">
    <property type="entry name" value="HAT"/>
</dbReference>
<dbReference type="SMART" id="SM00386">
    <property type="entry name" value="HAT"/>
    <property type="match status" value="10"/>
</dbReference>
<dbReference type="InterPro" id="IPR011990">
    <property type="entry name" value="TPR-like_helical_dom_sf"/>
</dbReference>
<evidence type="ECO:0000256" key="8">
    <source>
        <dbReference type="ARBA" id="ARBA00039167"/>
    </source>
</evidence>
<dbReference type="Pfam" id="PF23233">
    <property type="entry name" value="HAT_Syf1_CNRKL1_N"/>
    <property type="match status" value="1"/>
</dbReference>
<keyword evidence="7" id="KW-0539">Nucleus</keyword>
<dbReference type="GO" id="GO:0003682">
    <property type="term" value="F:chromatin binding"/>
    <property type="evidence" value="ECO:0007669"/>
    <property type="project" value="EnsemblFungi"/>
</dbReference>
<proteinExistence type="inferred from homology"/>
<dbReference type="GO" id="GO:0071006">
    <property type="term" value="C:U2-type catalytic step 1 spliceosome"/>
    <property type="evidence" value="ECO:0007669"/>
    <property type="project" value="EnsemblFungi"/>
</dbReference>
<evidence type="ECO:0000256" key="7">
    <source>
        <dbReference type="ARBA" id="ARBA00023242"/>
    </source>
</evidence>
<evidence type="ECO:0000256" key="5">
    <source>
        <dbReference type="ARBA" id="ARBA00022737"/>
    </source>
</evidence>
<dbReference type="InterPro" id="IPR055433">
    <property type="entry name" value="HAT_Syf1-like_N"/>
</dbReference>
<feature type="domain" description="Pre-mRNA-splicing factor Syf1-like N-terminal HAT-repeats" evidence="9">
    <location>
        <begin position="48"/>
        <end position="194"/>
    </location>
</feature>
<evidence type="ECO:0000256" key="3">
    <source>
        <dbReference type="ARBA" id="ARBA00022664"/>
    </source>
</evidence>
<dbReference type="Proteomes" id="UP000054886">
    <property type="component" value="Unassembled WGS sequence"/>
</dbReference>
<keyword evidence="4" id="KW-0747">Spliceosome</keyword>
<sequence length="695" mass="83322">MTEIPAKQITDNDILKDVYKSQNKQFSIDAIDILDLEELKDVQRRKRTEFESYLKRNRLDVKQWMRYAVFEIEQHDMRRARSIFERALRVHISYVPLWIRYIESELKLGYINHARNILERAITKLPRVDKLWYKYLIVEESLAHFDIVRTLFQKWCSLEPAAHVWDSFTDFEVRQERYEDVRNIYSKYVLIHPQFSTWRKWINFEVRYGSTKTVRSVYSLALDALIAYSESRNELVDDCINLIVEFSKWEALQKEYIRSKSLLEIAIQKWPKSNTLNNALLQFEREHGTAETLENTIILNRKKHYEDILNEKVYDYDTWLLYLQLLENNYPKLVMGAFSNVLNAAIPTSRTKDKYWKQYILIWIKYLTFLELTINDIPLCGQKFEELIHNIIPNDDFTFSKIWILYAEFEIRQDNLEKARSILGRSLGLCPKRKTFKYYIDLETKLREFDRVRILYENFLKFDPLNLDTWRAYVEFEDSLGDEVRVRSVCMIPIQNNIGLFSKSFQLHLLEILIDYEMEYQNFDNIEPLLKKQVELSNFTVEAWTDYAMKKLTVPTEEQVQNFQIMKEERLKDSSALDEQEIEFEFEITDNNKDNARDVFERALNYFKEIKRDEDRAKILQSYVDFEGQYGDISSRQRIEKRLPSIVNSIKDIDGLKTQNITYTFPDDENKSNIDTSNILALAHKWKESQEAKSR</sequence>
<evidence type="ECO:0000256" key="4">
    <source>
        <dbReference type="ARBA" id="ARBA00022728"/>
    </source>
</evidence>
<gene>
    <name evidence="10" type="ORF">AO440_000712</name>
</gene>
<dbReference type="GO" id="GO:0003688">
    <property type="term" value="F:DNA replication origin binding"/>
    <property type="evidence" value="ECO:0007669"/>
    <property type="project" value="EnsemblFungi"/>
</dbReference>
<dbReference type="VEuPathDB" id="FungiDB:B1J91_D02376g"/>
<evidence type="ECO:0000256" key="1">
    <source>
        <dbReference type="ARBA" id="ARBA00004123"/>
    </source>
</evidence>
<comment type="caution">
    <text evidence="10">The sequence shown here is derived from an EMBL/GenBank/DDBJ whole genome shotgun (WGS) entry which is preliminary data.</text>
</comment>
<dbReference type="GO" id="GO:0071004">
    <property type="term" value="C:U2-type prespliceosome"/>
    <property type="evidence" value="ECO:0007669"/>
    <property type="project" value="EnsemblFungi"/>
</dbReference>
<dbReference type="GO" id="GO:0006270">
    <property type="term" value="P:DNA replication initiation"/>
    <property type="evidence" value="ECO:0007669"/>
    <property type="project" value="EnsemblFungi"/>
</dbReference>
<keyword evidence="6" id="KW-0508">mRNA splicing</keyword>
<dbReference type="GO" id="GO:0071008">
    <property type="term" value="C:U2-type post-mRNA release spliceosomal complex"/>
    <property type="evidence" value="ECO:0007669"/>
    <property type="project" value="EnsemblFungi"/>
</dbReference>
<organism evidence="10 11">
    <name type="scientific">Candida glabrata</name>
    <name type="common">Yeast</name>
    <name type="synonym">Torulopsis glabrata</name>
    <dbReference type="NCBI Taxonomy" id="5478"/>
    <lineage>
        <taxon>Eukaryota</taxon>
        <taxon>Fungi</taxon>
        <taxon>Dikarya</taxon>
        <taxon>Ascomycota</taxon>
        <taxon>Saccharomycotina</taxon>
        <taxon>Saccharomycetes</taxon>
        <taxon>Saccharomycetales</taxon>
        <taxon>Saccharomycetaceae</taxon>
        <taxon>Nakaseomyces</taxon>
    </lineage>
</organism>
<dbReference type="AlphaFoldDB" id="A0A0W0E209"/>
<reference evidence="10 11" key="1">
    <citation type="submission" date="2015-10" db="EMBL/GenBank/DDBJ databases">
        <title>Draft genomes sequences of Candida glabrata isolates 1A, 1B, 2A, 2B, 3A and 3B.</title>
        <authorList>
            <person name="Haavelsrud O.E."/>
            <person name="Gaustad P."/>
        </authorList>
    </citation>
    <scope>NUCLEOTIDE SEQUENCE [LARGE SCALE GENOMIC DNA]</scope>
    <source>
        <strain evidence="10">910700640</strain>
    </source>
</reference>
<dbReference type="PANTHER" id="PTHR11246">
    <property type="entry name" value="PRE-MRNA SPLICING FACTOR"/>
    <property type="match status" value="1"/>
</dbReference>
<evidence type="ECO:0000313" key="10">
    <source>
        <dbReference type="EMBL" id="KTB01349.1"/>
    </source>
</evidence>
<dbReference type="GO" id="GO:0000354">
    <property type="term" value="P:cis assembly of pre-catalytic spliceosome"/>
    <property type="evidence" value="ECO:0007669"/>
    <property type="project" value="EnsemblFungi"/>
</dbReference>
<dbReference type="VEuPathDB" id="FungiDB:GVI51_D02321"/>
<dbReference type="VEuPathDB" id="FungiDB:GW608_D02541"/>
<dbReference type="InterPro" id="IPR045075">
    <property type="entry name" value="Syf1-like"/>
</dbReference>
<evidence type="ECO:0000256" key="2">
    <source>
        <dbReference type="ARBA" id="ARBA00008644"/>
    </source>
</evidence>
<dbReference type="PANTHER" id="PTHR11246:SF3">
    <property type="entry name" value="CROOKED NECK-LIKE PROTEIN 1"/>
    <property type="match status" value="1"/>
</dbReference>
<dbReference type="EMBL" id="LLZZ01000131">
    <property type="protein sequence ID" value="KTB01349.1"/>
    <property type="molecule type" value="Genomic_DNA"/>
</dbReference>
<protein>
    <recommendedName>
        <fullName evidence="8">Pre-mRNA-splicing factor CLF1</fullName>
    </recommendedName>
</protein>
<name>A0A0W0E209_CANGB</name>
<dbReference type="Gene3D" id="1.25.40.10">
    <property type="entry name" value="Tetratricopeptide repeat domain"/>
    <property type="match status" value="4"/>
</dbReference>
<dbReference type="GO" id="GO:0071007">
    <property type="term" value="C:U2-type catalytic step 2 spliceosome"/>
    <property type="evidence" value="ECO:0007669"/>
    <property type="project" value="EnsemblFungi"/>
</dbReference>
<dbReference type="GO" id="GO:0000974">
    <property type="term" value="C:Prp19 complex"/>
    <property type="evidence" value="ECO:0007669"/>
    <property type="project" value="EnsemblFungi"/>
</dbReference>
<evidence type="ECO:0000313" key="11">
    <source>
        <dbReference type="Proteomes" id="UP000054886"/>
    </source>
</evidence>
<dbReference type="GO" id="GO:0071011">
    <property type="term" value="C:precatalytic spliceosome"/>
    <property type="evidence" value="ECO:0007669"/>
    <property type="project" value="TreeGrafter"/>
</dbReference>
<dbReference type="VEuPathDB" id="FungiDB:GWK60_D02541"/>
<dbReference type="VEuPathDB" id="FungiDB:CAGL0D02376g"/>
<accession>A0A0W0E209</accession>
<evidence type="ECO:0000259" key="9">
    <source>
        <dbReference type="Pfam" id="PF23233"/>
    </source>
</evidence>
<evidence type="ECO:0000256" key="6">
    <source>
        <dbReference type="ARBA" id="ARBA00023187"/>
    </source>
</evidence>
<comment type="subcellular location">
    <subcellularLocation>
        <location evidence="1">Nucleus</location>
    </subcellularLocation>
</comment>